<dbReference type="InterPro" id="IPR040448">
    <property type="entry name" value="PanZ_GNAT"/>
</dbReference>
<evidence type="ECO:0000313" key="2">
    <source>
        <dbReference type="EMBL" id="MEY2344962.1"/>
    </source>
</evidence>
<dbReference type="NCBIfam" id="NF033213">
    <property type="entry name" value="matur_PanM"/>
    <property type="match status" value="1"/>
</dbReference>
<protein>
    <submittedName>
        <fullName evidence="2">Aspartate 1-decarboxylase autocleavage activator PanM</fullName>
    </submittedName>
</protein>
<dbReference type="InterPro" id="IPR000182">
    <property type="entry name" value="GNAT_dom"/>
</dbReference>
<comment type="caution">
    <text evidence="2">The sequence shown here is derived from an EMBL/GenBank/DDBJ whole genome shotgun (WGS) entry which is preliminary data.</text>
</comment>
<proteinExistence type="predicted"/>
<evidence type="ECO:0000259" key="1">
    <source>
        <dbReference type="PROSITE" id="PS51186"/>
    </source>
</evidence>
<dbReference type="AlphaFoldDB" id="A0ABD5LUU4"/>
<dbReference type="SUPFAM" id="SSF55729">
    <property type="entry name" value="Acyl-CoA N-acyltransferases (Nat)"/>
    <property type="match status" value="1"/>
</dbReference>
<accession>A0ABD5LUU4</accession>
<feature type="domain" description="N-acetyltransferase" evidence="1">
    <location>
        <begin position="1"/>
        <end position="137"/>
    </location>
</feature>
<sequence length="138" mass="15832">MKLTIENLPQLSAQDKIDLGKIWQDSEYQMALTAPITTEHALFVARFNGRLLAACRIKYRAKTALISDFMVREVTRRRGVGHYLLTQCLEKKSNHYTLASFIENRANQRSCSTGFLAHHHFATSLQADTYDYFCNDKA</sequence>
<dbReference type="EMBL" id="JADQCH020000002">
    <property type="protein sequence ID" value="MEY2344962.1"/>
    <property type="molecule type" value="Genomic_DNA"/>
</dbReference>
<name>A0ABD5LUU4_PROMI</name>
<dbReference type="PROSITE" id="PS51186">
    <property type="entry name" value="GNAT"/>
    <property type="match status" value="1"/>
</dbReference>
<organism evidence="2">
    <name type="scientific">Proteus mirabilis</name>
    <dbReference type="NCBI Taxonomy" id="584"/>
    <lineage>
        <taxon>Bacteria</taxon>
        <taxon>Pseudomonadati</taxon>
        <taxon>Pseudomonadota</taxon>
        <taxon>Gammaproteobacteria</taxon>
        <taxon>Enterobacterales</taxon>
        <taxon>Morganellaceae</taxon>
        <taxon>Proteus</taxon>
    </lineage>
</organism>
<dbReference type="Gene3D" id="3.40.630.30">
    <property type="match status" value="1"/>
</dbReference>
<reference evidence="2" key="1">
    <citation type="submission" date="2021-05" db="EMBL/GenBank/DDBJ databases">
        <title>First report of NDM-5 and VEB-6 producing Proteus mirabilis isolated from blood of a sepsis patient in Kolkata, India.</title>
        <authorList>
            <person name="Halder G."/>
            <person name="Chaudhuri B."/>
            <person name="Dutta S."/>
        </authorList>
    </citation>
    <scope>NUCLEOTIDE SEQUENCE [LARGE SCALE GENOMIC DNA]</scope>
    <source>
        <strain evidence="2">7049</strain>
    </source>
</reference>
<dbReference type="InterPro" id="IPR016181">
    <property type="entry name" value="Acyl_CoA_acyltransferase"/>
</dbReference>
<dbReference type="InterPro" id="IPR032900">
    <property type="entry name" value="PanZ"/>
</dbReference>
<dbReference type="CDD" id="cd04301">
    <property type="entry name" value="NAT_SF"/>
    <property type="match status" value="1"/>
</dbReference>
<gene>
    <name evidence="2" type="primary">panM</name>
    <name evidence="2" type="ORF">I3679_016755</name>
</gene>
<dbReference type="Pfam" id="PF12568">
    <property type="entry name" value="PanZ"/>
    <property type="match status" value="1"/>
</dbReference>